<dbReference type="EMBL" id="SUNJ01013775">
    <property type="protein sequence ID" value="TPP57016.1"/>
    <property type="molecule type" value="Genomic_DNA"/>
</dbReference>
<evidence type="ECO:0000313" key="2">
    <source>
        <dbReference type="EMBL" id="TPP57016.1"/>
    </source>
</evidence>
<sequence>MTETSEMKPTVVGSIKLFLNRLFRRSTNSKDQDSASNSERPSLIGCSRSQIANELGNSVVLPDSTASLISSSWKLSCSVQQTSEMPPTLIPEYLAKQTPCDAWLPRFELQRQLLFPQAVGRFLQCPFCLQVAGEFDFQSVIADTVCNTRFLPSHSAQTFCEFDESHTGAPEYTNYINPLHGSMMTDSGISIESDKMSPAILTSLTSAARSPSPQKTPTCFHLSSEPPPSPAPPPVSLLSPMTPYDIPQSRTKHCQNASGGNLDIDEKNDKWPQSSEKYSDLPSPDEKQFCEMYQLKAGIEITMNSESFLHAGELIANTDDQGGSSVTPSINVDDVFSSEAIQDAVDSETRTRLIQSRTREQIKSLLQFSLGTKVDPLFQVEYNRNDDARLQLHNELAILEDAKNVINRQIEELKKQYSHMLRGKLSLPIVESLECGIIHSEANVSKSYGASPVCFTRERSYSLDDLRFTAF</sequence>
<feature type="compositionally biased region" description="Pro residues" evidence="1">
    <location>
        <begin position="225"/>
        <end position="235"/>
    </location>
</feature>
<dbReference type="Proteomes" id="UP000316759">
    <property type="component" value="Unassembled WGS sequence"/>
</dbReference>
<reference evidence="2 3" key="1">
    <citation type="submission" date="2019-04" db="EMBL/GenBank/DDBJ databases">
        <title>Annotation for the trematode Fasciola gigantica.</title>
        <authorList>
            <person name="Choi Y.-J."/>
        </authorList>
    </citation>
    <scope>NUCLEOTIDE SEQUENCE [LARGE SCALE GENOMIC DNA]</scope>
    <source>
        <strain evidence="2">Uganda_cow_1</strain>
    </source>
</reference>
<accession>A0A504Y8U7</accession>
<proteinExistence type="predicted"/>
<keyword evidence="3" id="KW-1185">Reference proteome</keyword>
<comment type="caution">
    <text evidence="2">The sequence shown here is derived from an EMBL/GenBank/DDBJ whole genome shotgun (WGS) entry which is preliminary data.</text>
</comment>
<gene>
    <name evidence="2" type="ORF">FGIG_12280</name>
</gene>
<protein>
    <submittedName>
        <fullName evidence="2">Uncharacterized protein</fullName>
    </submittedName>
</protein>
<evidence type="ECO:0000313" key="3">
    <source>
        <dbReference type="Proteomes" id="UP000316759"/>
    </source>
</evidence>
<name>A0A504Y8U7_FASGI</name>
<feature type="compositionally biased region" description="Polar residues" evidence="1">
    <location>
        <begin position="206"/>
        <end position="217"/>
    </location>
</feature>
<dbReference type="OrthoDB" id="10484116at2759"/>
<evidence type="ECO:0000256" key="1">
    <source>
        <dbReference type="SAM" id="MobiDB-lite"/>
    </source>
</evidence>
<dbReference type="AlphaFoldDB" id="A0A504Y8U7"/>
<organism evidence="2 3">
    <name type="scientific">Fasciola gigantica</name>
    <name type="common">Giant liver fluke</name>
    <dbReference type="NCBI Taxonomy" id="46835"/>
    <lineage>
        <taxon>Eukaryota</taxon>
        <taxon>Metazoa</taxon>
        <taxon>Spiralia</taxon>
        <taxon>Lophotrochozoa</taxon>
        <taxon>Platyhelminthes</taxon>
        <taxon>Trematoda</taxon>
        <taxon>Digenea</taxon>
        <taxon>Plagiorchiida</taxon>
        <taxon>Echinostomata</taxon>
        <taxon>Echinostomatoidea</taxon>
        <taxon>Fasciolidae</taxon>
        <taxon>Fasciola</taxon>
    </lineage>
</organism>
<feature type="region of interest" description="Disordered" evidence="1">
    <location>
        <begin position="206"/>
        <end position="284"/>
    </location>
</feature>